<evidence type="ECO:0000313" key="2">
    <source>
        <dbReference type="EMBL" id="QTD39018.1"/>
    </source>
</evidence>
<accession>A0ABX7T0G3</accession>
<protein>
    <submittedName>
        <fullName evidence="2">SMI1/KNR4 family protein</fullName>
    </submittedName>
</protein>
<dbReference type="SUPFAM" id="SSF160631">
    <property type="entry name" value="SMI1/KNR4-like"/>
    <property type="match status" value="1"/>
</dbReference>
<proteinExistence type="predicted"/>
<dbReference type="InterPro" id="IPR018958">
    <property type="entry name" value="Knr4/Smi1-like_dom"/>
</dbReference>
<dbReference type="EMBL" id="CP071795">
    <property type="protein sequence ID" value="QTD39018.1"/>
    <property type="molecule type" value="Genomic_DNA"/>
</dbReference>
<organism evidence="2 3">
    <name type="scientific">Polaribacter batillariae</name>
    <dbReference type="NCBI Taxonomy" id="2808900"/>
    <lineage>
        <taxon>Bacteria</taxon>
        <taxon>Pseudomonadati</taxon>
        <taxon>Bacteroidota</taxon>
        <taxon>Flavobacteriia</taxon>
        <taxon>Flavobacteriales</taxon>
        <taxon>Flavobacteriaceae</taxon>
    </lineage>
</organism>
<dbReference type="RefSeq" id="WP_207973129.1">
    <property type="nucleotide sequence ID" value="NZ_CP071795.1"/>
</dbReference>
<reference evidence="2 3" key="1">
    <citation type="submission" date="2021-03" db="EMBL/GenBank/DDBJ databases">
        <title>Complete genome of Polaribacter_sp.G4M1.</title>
        <authorList>
            <person name="Jeong S.W."/>
            <person name="Bae J.W."/>
        </authorList>
    </citation>
    <scope>NUCLEOTIDE SEQUENCE [LARGE SCALE GENOMIC DNA]</scope>
    <source>
        <strain evidence="2 3">G4M1</strain>
    </source>
</reference>
<evidence type="ECO:0000259" key="1">
    <source>
        <dbReference type="Pfam" id="PF09346"/>
    </source>
</evidence>
<name>A0ABX7T0G3_9FLAO</name>
<dbReference type="Pfam" id="PF09346">
    <property type="entry name" value="SMI1_KNR4"/>
    <property type="match status" value="1"/>
</dbReference>
<keyword evidence="3" id="KW-1185">Reference proteome</keyword>
<evidence type="ECO:0000313" key="3">
    <source>
        <dbReference type="Proteomes" id="UP000663935"/>
    </source>
</evidence>
<gene>
    <name evidence="2" type="ORF">JL193_07150</name>
</gene>
<feature type="domain" description="Knr4/Smi1-like" evidence="1">
    <location>
        <begin position="13"/>
        <end position="42"/>
    </location>
</feature>
<dbReference type="Proteomes" id="UP000663935">
    <property type="component" value="Chromosome"/>
</dbReference>
<sequence length="44" mass="5076">MIQFIAREQLIEQTDIDAFETFIGATLPEAYKQQLLKYNGGEQI</sequence>
<dbReference type="InterPro" id="IPR037883">
    <property type="entry name" value="Knr4/Smi1-like_sf"/>
</dbReference>
<dbReference type="Gene3D" id="3.40.1580.10">
    <property type="entry name" value="SMI1/KNR4-like"/>
    <property type="match status" value="1"/>
</dbReference>